<name>A0AAV6UZ39_9ARAC</name>
<evidence type="ECO:0000313" key="7">
    <source>
        <dbReference type="EMBL" id="KAG8189655.1"/>
    </source>
</evidence>
<keyword evidence="2" id="KW-0809">Transit peptide</keyword>
<protein>
    <recommendedName>
        <fullName evidence="6">Mitochondrial nucleoid factor 1</fullName>
    </recommendedName>
    <alternativeName>
        <fullName evidence="5">Mitochondrial protein M19</fullName>
    </alternativeName>
</protein>
<dbReference type="InterPro" id="IPR037698">
    <property type="entry name" value="UQCC2"/>
</dbReference>
<gene>
    <name evidence="7" type="ORF">JTE90_018504</name>
</gene>
<keyword evidence="8" id="KW-1185">Reference proteome</keyword>
<dbReference type="PANTHER" id="PTHR34260">
    <property type="entry name" value="UBIQUINOL-CYTOCHROME-C REDUCTASE COMPLEX ASSEMBLY FACTOR 2"/>
    <property type="match status" value="1"/>
</dbReference>
<dbReference type="Proteomes" id="UP000827092">
    <property type="component" value="Unassembled WGS sequence"/>
</dbReference>
<evidence type="ECO:0000256" key="1">
    <source>
        <dbReference type="ARBA" id="ARBA00004436"/>
    </source>
</evidence>
<dbReference type="EMBL" id="JAFNEN010000208">
    <property type="protein sequence ID" value="KAG8189655.1"/>
    <property type="molecule type" value="Genomic_DNA"/>
</dbReference>
<dbReference type="Pfam" id="PF20180">
    <property type="entry name" value="UQCC2_CBP6"/>
    <property type="match status" value="1"/>
</dbReference>
<evidence type="ECO:0000313" key="8">
    <source>
        <dbReference type="Proteomes" id="UP000827092"/>
    </source>
</evidence>
<keyword evidence="3" id="KW-0496">Mitochondrion</keyword>
<dbReference type="AlphaFoldDB" id="A0AAV6UZ39"/>
<accession>A0AAV6UZ39</accession>
<reference evidence="7 8" key="1">
    <citation type="journal article" date="2022" name="Nat. Ecol. Evol.">
        <title>A masculinizing supergene underlies an exaggerated male reproductive morph in a spider.</title>
        <authorList>
            <person name="Hendrickx F."/>
            <person name="De Corte Z."/>
            <person name="Sonet G."/>
            <person name="Van Belleghem S.M."/>
            <person name="Kostlbacher S."/>
            <person name="Vangestel C."/>
        </authorList>
    </citation>
    <scope>NUCLEOTIDE SEQUENCE [LARGE SCALE GENOMIC DNA]</scope>
    <source>
        <strain evidence="7">W744_W776</strain>
    </source>
</reference>
<organism evidence="7 8">
    <name type="scientific">Oedothorax gibbosus</name>
    <dbReference type="NCBI Taxonomy" id="931172"/>
    <lineage>
        <taxon>Eukaryota</taxon>
        <taxon>Metazoa</taxon>
        <taxon>Ecdysozoa</taxon>
        <taxon>Arthropoda</taxon>
        <taxon>Chelicerata</taxon>
        <taxon>Arachnida</taxon>
        <taxon>Araneae</taxon>
        <taxon>Araneomorphae</taxon>
        <taxon>Entelegynae</taxon>
        <taxon>Araneoidea</taxon>
        <taxon>Linyphiidae</taxon>
        <taxon>Erigoninae</taxon>
        <taxon>Oedothorax</taxon>
    </lineage>
</organism>
<dbReference type="GO" id="GO:0034551">
    <property type="term" value="P:mitochondrial respiratory chain complex III assembly"/>
    <property type="evidence" value="ECO:0007669"/>
    <property type="project" value="TreeGrafter"/>
</dbReference>
<dbReference type="PANTHER" id="PTHR34260:SF1">
    <property type="entry name" value="UBIQUINOL-CYTOCHROME-C REDUCTASE COMPLEX ASSEMBLY FACTOR 2"/>
    <property type="match status" value="1"/>
</dbReference>
<evidence type="ECO:0000256" key="6">
    <source>
        <dbReference type="ARBA" id="ARBA00032983"/>
    </source>
</evidence>
<evidence type="ECO:0000256" key="5">
    <source>
        <dbReference type="ARBA" id="ARBA00031206"/>
    </source>
</evidence>
<comment type="subcellular location">
    <subcellularLocation>
        <location evidence="1">Mitochondrion matrix</location>
        <location evidence="1">Mitochondrion nucleoid</location>
    </subcellularLocation>
</comment>
<dbReference type="GO" id="GO:0042645">
    <property type="term" value="C:mitochondrial nucleoid"/>
    <property type="evidence" value="ECO:0007669"/>
    <property type="project" value="UniProtKB-SubCell"/>
</dbReference>
<proteinExistence type="predicted"/>
<keyword evidence="4" id="KW-1135">Mitochondrion nucleoid</keyword>
<evidence type="ECO:0000256" key="2">
    <source>
        <dbReference type="ARBA" id="ARBA00022946"/>
    </source>
</evidence>
<evidence type="ECO:0000256" key="3">
    <source>
        <dbReference type="ARBA" id="ARBA00023128"/>
    </source>
</evidence>
<evidence type="ECO:0000256" key="4">
    <source>
        <dbReference type="ARBA" id="ARBA00023271"/>
    </source>
</evidence>
<comment type="caution">
    <text evidence="7">The sequence shown here is derived from an EMBL/GenBank/DDBJ whole genome shotgun (WGS) entry which is preliminary data.</text>
</comment>
<sequence>MAAQQLYKSYLRLCEKWGVDSAKKGRDLGEFIRQQVGKEFSQGGSTNIQNLKECEQKLASLNRLANNQYGDKYRWTKPVTASTLSLEECQRVLSTAGLQEINENKLSLWEKMKQFINKP</sequence>